<keyword evidence="2" id="KW-1133">Transmembrane helix</keyword>
<evidence type="ECO:0000256" key="1">
    <source>
        <dbReference type="SAM" id="MobiDB-lite"/>
    </source>
</evidence>
<keyword evidence="2" id="KW-0812">Transmembrane</keyword>
<accession>A0A9P6TF37</accession>
<proteinExistence type="predicted"/>
<feature type="transmembrane region" description="Helical" evidence="2">
    <location>
        <begin position="73"/>
        <end position="92"/>
    </location>
</feature>
<gene>
    <name evidence="3" type="ORF">CROQUDRAFT_653597</name>
</gene>
<comment type="caution">
    <text evidence="3">The sequence shown here is derived from an EMBL/GenBank/DDBJ whole genome shotgun (WGS) entry which is preliminary data.</text>
</comment>
<evidence type="ECO:0000313" key="4">
    <source>
        <dbReference type="Proteomes" id="UP000886653"/>
    </source>
</evidence>
<sequence length="101" mass="11344">MPSSHPYHKLSSINTTTAKVGPNRKINDPDGLSDEPLESGYVIRLKVGIDDDLFDEEMAAIARSTVERRWRRVSAVLLIGLLLTSGLGLYMIPFRRDRMDS</sequence>
<protein>
    <submittedName>
        <fullName evidence="3">Uncharacterized protein</fullName>
    </submittedName>
</protein>
<dbReference type="EMBL" id="MU167227">
    <property type="protein sequence ID" value="KAG0149514.1"/>
    <property type="molecule type" value="Genomic_DNA"/>
</dbReference>
<reference evidence="3" key="1">
    <citation type="submission" date="2013-11" db="EMBL/GenBank/DDBJ databases">
        <title>Genome sequence of the fusiform rust pathogen reveals effectors for host alternation and coevolution with pine.</title>
        <authorList>
            <consortium name="DOE Joint Genome Institute"/>
            <person name="Smith K."/>
            <person name="Pendleton A."/>
            <person name="Kubisiak T."/>
            <person name="Anderson C."/>
            <person name="Salamov A."/>
            <person name="Aerts A."/>
            <person name="Riley R."/>
            <person name="Clum A."/>
            <person name="Lindquist E."/>
            <person name="Ence D."/>
            <person name="Campbell M."/>
            <person name="Kronenberg Z."/>
            <person name="Feau N."/>
            <person name="Dhillon B."/>
            <person name="Hamelin R."/>
            <person name="Burleigh J."/>
            <person name="Smith J."/>
            <person name="Yandell M."/>
            <person name="Nelson C."/>
            <person name="Grigoriev I."/>
            <person name="Davis J."/>
        </authorList>
    </citation>
    <scope>NUCLEOTIDE SEQUENCE</scope>
    <source>
        <strain evidence="3">G11</strain>
    </source>
</reference>
<dbReference type="AlphaFoldDB" id="A0A9P6TF37"/>
<dbReference type="Proteomes" id="UP000886653">
    <property type="component" value="Unassembled WGS sequence"/>
</dbReference>
<evidence type="ECO:0000313" key="3">
    <source>
        <dbReference type="EMBL" id="KAG0149514.1"/>
    </source>
</evidence>
<organism evidence="3 4">
    <name type="scientific">Cronartium quercuum f. sp. fusiforme G11</name>
    <dbReference type="NCBI Taxonomy" id="708437"/>
    <lineage>
        <taxon>Eukaryota</taxon>
        <taxon>Fungi</taxon>
        <taxon>Dikarya</taxon>
        <taxon>Basidiomycota</taxon>
        <taxon>Pucciniomycotina</taxon>
        <taxon>Pucciniomycetes</taxon>
        <taxon>Pucciniales</taxon>
        <taxon>Coleosporiaceae</taxon>
        <taxon>Cronartium</taxon>
    </lineage>
</organism>
<keyword evidence="4" id="KW-1185">Reference proteome</keyword>
<feature type="region of interest" description="Disordered" evidence="1">
    <location>
        <begin position="1"/>
        <end position="35"/>
    </location>
</feature>
<name>A0A9P6TF37_9BASI</name>
<keyword evidence="2" id="KW-0472">Membrane</keyword>
<evidence type="ECO:0000256" key="2">
    <source>
        <dbReference type="SAM" id="Phobius"/>
    </source>
</evidence>